<evidence type="ECO:0000256" key="1">
    <source>
        <dbReference type="ARBA" id="ARBA00023015"/>
    </source>
</evidence>
<dbReference type="SUPFAM" id="SSF53822">
    <property type="entry name" value="Periplasmic binding protein-like I"/>
    <property type="match status" value="1"/>
</dbReference>
<dbReference type="InterPro" id="IPR046335">
    <property type="entry name" value="LacI/GalR-like_sensor"/>
</dbReference>
<dbReference type="InterPro" id="IPR036390">
    <property type="entry name" value="WH_DNA-bd_sf"/>
</dbReference>
<dbReference type="InterPro" id="IPR036388">
    <property type="entry name" value="WH-like_DNA-bd_sf"/>
</dbReference>
<dbReference type="CDD" id="cd07377">
    <property type="entry name" value="WHTH_GntR"/>
    <property type="match status" value="1"/>
</dbReference>
<dbReference type="EMBL" id="JABURY010000019">
    <property type="protein sequence ID" value="MBC9131637.1"/>
    <property type="molecule type" value="Genomic_DNA"/>
</dbReference>
<keyword evidence="2" id="KW-0238">DNA-binding</keyword>
<name>A0ABR7QZJ1_9GAMM</name>
<dbReference type="InterPro" id="IPR000524">
    <property type="entry name" value="Tscrpt_reg_HTH_GntR"/>
</dbReference>
<protein>
    <submittedName>
        <fullName evidence="5">Substrate-binding domain-containing protein</fullName>
    </submittedName>
</protein>
<dbReference type="Gene3D" id="1.10.10.10">
    <property type="entry name" value="Winged helix-like DNA-binding domain superfamily/Winged helix DNA-binding domain"/>
    <property type="match status" value="1"/>
</dbReference>
<keyword evidence="6" id="KW-1185">Reference proteome</keyword>
<dbReference type="PRINTS" id="PR00035">
    <property type="entry name" value="HTHGNTR"/>
</dbReference>
<dbReference type="Pfam" id="PF00392">
    <property type="entry name" value="GntR"/>
    <property type="match status" value="1"/>
</dbReference>
<organism evidence="5 6">
    <name type="scientific">Frischella japonica</name>
    <dbReference type="NCBI Taxonomy" id="2741544"/>
    <lineage>
        <taxon>Bacteria</taxon>
        <taxon>Pseudomonadati</taxon>
        <taxon>Pseudomonadota</taxon>
        <taxon>Gammaproteobacteria</taxon>
        <taxon>Orbales</taxon>
        <taxon>Orbaceae</taxon>
        <taxon>Frischella</taxon>
    </lineage>
</organism>
<evidence type="ECO:0000256" key="3">
    <source>
        <dbReference type="ARBA" id="ARBA00023163"/>
    </source>
</evidence>
<keyword evidence="3" id="KW-0804">Transcription</keyword>
<evidence type="ECO:0000313" key="6">
    <source>
        <dbReference type="Proteomes" id="UP000651208"/>
    </source>
</evidence>
<dbReference type="PANTHER" id="PTHR30146">
    <property type="entry name" value="LACI-RELATED TRANSCRIPTIONAL REPRESSOR"/>
    <property type="match status" value="1"/>
</dbReference>
<dbReference type="Proteomes" id="UP000651208">
    <property type="component" value="Unassembled WGS sequence"/>
</dbReference>
<evidence type="ECO:0000256" key="2">
    <source>
        <dbReference type="ARBA" id="ARBA00023125"/>
    </source>
</evidence>
<dbReference type="InterPro" id="IPR028082">
    <property type="entry name" value="Peripla_BP_I"/>
</dbReference>
<dbReference type="Pfam" id="PF13377">
    <property type="entry name" value="Peripla_BP_3"/>
    <property type="match status" value="1"/>
</dbReference>
<sequence>MAKKSEQIYQEILTHIQNGVFGLDGPLPSTSELSTMFNVSRPTIAKVYSRLKQEGYIDGSQGAKYYVKQFDKISSKYIFGILAPRLDQDESRIILDSLYSEIASLSNQYQFSLLWAGMLTGSYDVQTILSNIENVIINYKKNNLNGIFFSPLEFHPYAKRINEGIITCLTKYQVPCILLERDYCVFPARGQADLVSIDNIAAGYIVTRHFIKQGHKRIAFILKSDSAHTIALRIIGYKQALMDANIEYDNNWIIQASQIDENIIKTLVKLDVKHVVCGNDFTAMQLLSLNQRHYPQRRIFTISFDDAEYASHLALPLSTYKQPLVSIARTAVETLIQRVNDTTLPIRTIYVEGELVIRNSSEVLL</sequence>
<evidence type="ECO:0000313" key="5">
    <source>
        <dbReference type="EMBL" id="MBC9131637.1"/>
    </source>
</evidence>
<comment type="caution">
    <text evidence="5">The sequence shown here is derived from an EMBL/GenBank/DDBJ whole genome shotgun (WGS) entry which is preliminary data.</text>
</comment>
<dbReference type="SUPFAM" id="SSF46785">
    <property type="entry name" value="Winged helix' DNA-binding domain"/>
    <property type="match status" value="1"/>
</dbReference>
<dbReference type="Gene3D" id="3.40.50.2300">
    <property type="match status" value="2"/>
</dbReference>
<dbReference type="CDD" id="cd06267">
    <property type="entry name" value="PBP1_LacI_sugar_binding-like"/>
    <property type="match status" value="1"/>
</dbReference>
<dbReference type="SMART" id="SM00345">
    <property type="entry name" value="HTH_GNTR"/>
    <property type="match status" value="1"/>
</dbReference>
<feature type="domain" description="HTH gntR-type" evidence="4">
    <location>
        <begin position="2"/>
        <end position="70"/>
    </location>
</feature>
<gene>
    <name evidence="5" type="ORF">FcAc13_10015</name>
</gene>
<dbReference type="PANTHER" id="PTHR30146:SF109">
    <property type="entry name" value="HTH-TYPE TRANSCRIPTIONAL REGULATOR GALS"/>
    <property type="match status" value="1"/>
</dbReference>
<reference evidence="5 6" key="1">
    <citation type="submission" date="2020-06" db="EMBL/GenBank/DDBJ databases">
        <title>Frischella cerana isolated from Apis cerana gut homogenate.</title>
        <authorList>
            <person name="Wolter L.A."/>
            <person name="Suenami S."/>
            <person name="Miyazaki R."/>
        </authorList>
    </citation>
    <scope>NUCLEOTIDE SEQUENCE [LARGE SCALE GENOMIC DNA]</scope>
    <source>
        <strain evidence="5 6">Ac13</strain>
    </source>
</reference>
<evidence type="ECO:0000259" key="4">
    <source>
        <dbReference type="PROSITE" id="PS50949"/>
    </source>
</evidence>
<dbReference type="RefSeq" id="WP_187756079.1">
    <property type="nucleotide sequence ID" value="NZ_JABURY010000019.1"/>
</dbReference>
<dbReference type="PROSITE" id="PS50949">
    <property type="entry name" value="HTH_GNTR"/>
    <property type="match status" value="1"/>
</dbReference>
<proteinExistence type="predicted"/>
<keyword evidence="1" id="KW-0805">Transcription regulation</keyword>
<accession>A0ABR7QZJ1</accession>